<evidence type="ECO:0000313" key="2">
    <source>
        <dbReference type="EMBL" id="ERN08833.1"/>
    </source>
</evidence>
<sequence length="59" mass="6533">MQQSKACHQTQDVALLHPRHTRRIAHIHRENDAGTAGQKRHPAKGTPLPTLLTHSRGGI</sequence>
<dbReference type="EMBL" id="KI393208">
    <property type="protein sequence ID" value="ERN08833.1"/>
    <property type="molecule type" value="Genomic_DNA"/>
</dbReference>
<dbReference type="AlphaFoldDB" id="W1PLC1"/>
<organism evidence="2 3">
    <name type="scientific">Amborella trichopoda</name>
    <dbReference type="NCBI Taxonomy" id="13333"/>
    <lineage>
        <taxon>Eukaryota</taxon>
        <taxon>Viridiplantae</taxon>
        <taxon>Streptophyta</taxon>
        <taxon>Embryophyta</taxon>
        <taxon>Tracheophyta</taxon>
        <taxon>Spermatophyta</taxon>
        <taxon>Magnoliopsida</taxon>
        <taxon>Amborellales</taxon>
        <taxon>Amborellaceae</taxon>
        <taxon>Amborella</taxon>
    </lineage>
</organism>
<proteinExistence type="predicted"/>
<reference evidence="3" key="1">
    <citation type="journal article" date="2013" name="Science">
        <title>The Amborella genome and the evolution of flowering plants.</title>
        <authorList>
            <consortium name="Amborella Genome Project"/>
        </authorList>
    </citation>
    <scope>NUCLEOTIDE SEQUENCE [LARGE SCALE GENOMIC DNA]</scope>
</reference>
<feature type="region of interest" description="Disordered" evidence="1">
    <location>
        <begin position="29"/>
        <end position="59"/>
    </location>
</feature>
<dbReference type="HOGENOM" id="CLU_2963892_0_0_1"/>
<protein>
    <submittedName>
        <fullName evidence="2">Uncharacterized protein</fullName>
    </submittedName>
</protein>
<evidence type="ECO:0000313" key="3">
    <source>
        <dbReference type="Proteomes" id="UP000017836"/>
    </source>
</evidence>
<accession>W1PLC1</accession>
<gene>
    <name evidence="2" type="ORF">AMTR_s00015p00030790</name>
</gene>
<name>W1PLC1_AMBTC</name>
<keyword evidence="3" id="KW-1185">Reference proteome</keyword>
<evidence type="ECO:0000256" key="1">
    <source>
        <dbReference type="SAM" id="MobiDB-lite"/>
    </source>
</evidence>
<dbReference type="Gramene" id="ERN08833">
    <property type="protein sequence ID" value="ERN08833"/>
    <property type="gene ID" value="AMTR_s00015p00030790"/>
</dbReference>
<dbReference type="Proteomes" id="UP000017836">
    <property type="component" value="Unassembled WGS sequence"/>
</dbReference>